<evidence type="ECO:0000313" key="2">
    <source>
        <dbReference type="EMBL" id="AVR45378.1"/>
    </source>
</evidence>
<organism evidence="2 3">
    <name type="scientific">Christiangramia fulva</name>
    <dbReference type="NCBI Taxonomy" id="2126553"/>
    <lineage>
        <taxon>Bacteria</taxon>
        <taxon>Pseudomonadati</taxon>
        <taxon>Bacteroidota</taxon>
        <taxon>Flavobacteriia</taxon>
        <taxon>Flavobacteriales</taxon>
        <taxon>Flavobacteriaceae</taxon>
        <taxon>Christiangramia</taxon>
    </lineage>
</organism>
<sequence length="161" mass="18854">MKKIMITAVLFLFGITAFAQKETNGTIYIKHPYIEVVNNAVKDYTSKDFKSLKKYYADSAMYWQSGMEKFAPMNDAIERWTNDENYLTDISLEAVGYPDYLHYEQGDVEYVQSWWNWSAKSKKTGEVFKVPMVMFDAFNKNGKIVRQFIYGDFSKAMAERM</sequence>
<evidence type="ECO:0000313" key="3">
    <source>
        <dbReference type="Proteomes" id="UP000241507"/>
    </source>
</evidence>
<accession>A0A2R3Z565</accession>
<protein>
    <recommendedName>
        <fullName evidence="4">Nuclear transport factor 2 family protein</fullName>
    </recommendedName>
</protein>
<keyword evidence="1" id="KW-0732">Signal</keyword>
<keyword evidence="3" id="KW-1185">Reference proteome</keyword>
<evidence type="ECO:0000256" key="1">
    <source>
        <dbReference type="SAM" id="SignalP"/>
    </source>
</evidence>
<dbReference type="RefSeq" id="WP_107012156.1">
    <property type="nucleotide sequence ID" value="NZ_CP028136.1"/>
</dbReference>
<dbReference type="AlphaFoldDB" id="A0A2R3Z565"/>
<feature type="signal peptide" evidence="1">
    <location>
        <begin position="1"/>
        <end position="19"/>
    </location>
</feature>
<dbReference type="EMBL" id="CP028136">
    <property type="protein sequence ID" value="AVR45378.1"/>
    <property type="molecule type" value="Genomic_DNA"/>
</dbReference>
<dbReference type="SUPFAM" id="SSF54427">
    <property type="entry name" value="NTF2-like"/>
    <property type="match status" value="1"/>
</dbReference>
<reference evidence="3" key="1">
    <citation type="submission" date="2018-03" db="EMBL/GenBank/DDBJ databases">
        <title>Gramella fulva sp. nov., isolated from a dry surface of tidal flat.</title>
        <authorList>
            <person name="Hwang S.H."/>
            <person name="Hwang W.M."/>
            <person name="Kang K."/>
            <person name="Ahn T.-Y."/>
        </authorList>
    </citation>
    <scope>NUCLEOTIDE SEQUENCE [LARGE SCALE GENOMIC DNA]</scope>
    <source>
        <strain evidence="3">SH35</strain>
    </source>
</reference>
<name>A0A2R3Z565_9FLAO</name>
<dbReference type="Gene3D" id="3.10.450.50">
    <property type="match status" value="1"/>
</dbReference>
<gene>
    <name evidence="2" type="ORF">C7S20_08905</name>
</gene>
<dbReference type="KEGG" id="grs:C7S20_08905"/>
<dbReference type="OrthoDB" id="793359at2"/>
<proteinExistence type="predicted"/>
<evidence type="ECO:0008006" key="4">
    <source>
        <dbReference type="Google" id="ProtNLM"/>
    </source>
</evidence>
<feature type="chain" id="PRO_5015325195" description="Nuclear transport factor 2 family protein" evidence="1">
    <location>
        <begin position="20"/>
        <end position="161"/>
    </location>
</feature>
<dbReference type="Proteomes" id="UP000241507">
    <property type="component" value="Chromosome"/>
</dbReference>
<dbReference type="InterPro" id="IPR032710">
    <property type="entry name" value="NTF2-like_dom_sf"/>
</dbReference>